<proteinExistence type="inferred from homology"/>
<evidence type="ECO:0000313" key="13">
    <source>
        <dbReference type="Proteomes" id="UP000327044"/>
    </source>
</evidence>
<evidence type="ECO:0000313" key="11">
    <source>
        <dbReference type="EMBL" id="JAV58533.1"/>
    </source>
</evidence>
<keyword evidence="13" id="KW-1185">Reference proteome</keyword>
<dbReference type="OrthoDB" id="6612291at2759"/>
<feature type="transmembrane region" description="Helical" evidence="9">
    <location>
        <begin position="173"/>
        <end position="194"/>
    </location>
</feature>
<reference evidence="11" key="1">
    <citation type="journal article" date="2016" name="Sci. Rep.">
        <title>Molecular characterization of firefly nuptial gifts: a multi-omics approach sheds light on postcopulatory sexual selection.</title>
        <authorList>
            <person name="Al-Wathiqui N."/>
            <person name="Fallon T.R."/>
            <person name="South A."/>
            <person name="Weng J.K."/>
            <person name="Lewis S.M."/>
        </authorList>
    </citation>
    <scope>NUCLEOTIDE SEQUENCE</scope>
</reference>
<sequence>MIVQDIKMPFTPIRTWPQYVAAAVGTLSALILGTHLSWPSTALPMLQSPLSIIPISSTEGSWIVSVITLSACAGAIPTGVIANAVGPKRTLQIMAIPLLVSWYLIAFSKYLWVIYLARLLAGVGVGSTCVAAPMYVTDIAEVRVRGLLGTFFQLQITIGFLIGYTFGVLIESFQILALVSSVFPIIFLVAFYFMPESPTFLLSKNRIHEARMALQFLRGHGHEIENELSTRKEELNEIASNQCKFSDLYRCQATMKAMIIALGLMFFQQFSGINAILFYAGTIFKDASGSLSSGCCTVIIGTVQVLATLMAATLIERLGRKILLLISGWIMAVCLITIGVYFHLAILDYDVTSFAFVPLVCTAVYIVAFSVGFGPIPWMIAGDIFSTKVKGLACSISTTFNWTLAFTVTKLFIPLRDEIGIGFTFIIFGVVCVLAFLFTLTYIPETKGKSLGEVQILLAGGKGIQQHLVTQKASFKV</sequence>
<dbReference type="InterPro" id="IPR044775">
    <property type="entry name" value="MFS_ERD6/Tret1-like"/>
</dbReference>
<keyword evidence="2" id="KW-1003">Cell membrane</keyword>
<accession>A0A1Y1KAM2</accession>
<feature type="transmembrane region" description="Helical" evidence="9">
    <location>
        <begin position="112"/>
        <end position="135"/>
    </location>
</feature>
<evidence type="ECO:0000256" key="1">
    <source>
        <dbReference type="ARBA" id="ARBA00004651"/>
    </source>
</evidence>
<reference evidence="12 13" key="2">
    <citation type="journal article" date="2018" name="Elife">
        <title>Firefly genomes illuminate parallel origins of bioluminescence in beetles.</title>
        <authorList>
            <person name="Fallon T.R."/>
            <person name="Lower S.E."/>
            <person name="Chang C.H."/>
            <person name="Bessho-Uehara M."/>
            <person name="Martin G.J."/>
            <person name="Bewick A.J."/>
            <person name="Behringer M."/>
            <person name="Debat H.J."/>
            <person name="Wong I."/>
            <person name="Day J.C."/>
            <person name="Suvorov A."/>
            <person name="Silva C.J."/>
            <person name="Stanger-Hall K.F."/>
            <person name="Hall D.W."/>
            <person name="Schmitz R.J."/>
            <person name="Nelson D.R."/>
            <person name="Lewis S.M."/>
            <person name="Shigenobu S."/>
            <person name="Bybee S.M."/>
            <person name="Larracuente A.M."/>
            <person name="Oba Y."/>
            <person name="Weng J.K."/>
        </authorList>
    </citation>
    <scope>NUCLEOTIDE SEQUENCE [LARGE SCALE GENOMIC DNA]</scope>
    <source>
        <strain evidence="12">1611_PpyrPB1</strain>
        <tissue evidence="12">Whole body</tissue>
    </source>
</reference>
<dbReference type="PANTHER" id="PTHR48021">
    <property type="match status" value="1"/>
</dbReference>
<feature type="transmembrane region" description="Helical" evidence="9">
    <location>
        <begin position="322"/>
        <end position="344"/>
    </location>
</feature>
<name>A0A1Y1KAM2_PHOPY</name>
<feature type="transmembrane region" description="Helical" evidence="9">
    <location>
        <begin position="392"/>
        <end position="413"/>
    </location>
</feature>
<gene>
    <name evidence="12" type="ORF">PPYR_11675</name>
</gene>
<dbReference type="FunFam" id="1.20.1250.20:FF:000055">
    <property type="entry name" value="Facilitated trehalose transporter Tret1-2 homolog"/>
    <property type="match status" value="1"/>
</dbReference>
<dbReference type="GO" id="GO:0005886">
    <property type="term" value="C:plasma membrane"/>
    <property type="evidence" value="ECO:0007669"/>
    <property type="project" value="UniProtKB-SubCell"/>
</dbReference>
<reference evidence="12" key="3">
    <citation type="submission" date="2019-08" db="EMBL/GenBank/DDBJ databases">
        <authorList>
            <consortium name="Photinus pyralis genome working group"/>
            <person name="Fallon T.R."/>
            <person name="Sander Lower S.E."/>
            <person name="Weng J.-K."/>
        </authorList>
    </citation>
    <scope>NUCLEOTIDE SEQUENCE</scope>
    <source>
        <strain evidence="12">1611_PpyrPB1</strain>
        <tissue evidence="12">Whole body</tissue>
    </source>
</reference>
<dbReference type="Gene3D" id="1.20.1250.20">
    <property type="entry name" value="MFS general substrate transporter like domains"/>
    <property type="match status" value="1"/>
</dbReference>
<feature type="transmembrane region" description="Helical" evidence="9">
    <location>
        <begin position="20"/>
        <end position="40"/>
    </location>
</feature>
<dbReference type="PROSITE" id="PS00216">
    <property type="entry name" value="SUGAR_TRANSPORT_1"/>
    <property type="match status" value="1"/>
</dbReference>
<dbReference type="AlphaFoldDB" id="A0A1Y1KAM2"/>
<evidence type="ECO:0000256" key="4">
    <source>
        <dbReference type="ARBA" id="ARBA00022989"/>
    </source>
</evidence>
<keyword evidence="4 9" id="KW-1133">Transmembrane helix</keyword>
<keyword evidence="5 9" id="KW-0472">Membrane</keyword>
<dbReference type="InterPro" id="IPR003663">
    <property type="entry name" value="Sugar/inositol_transpt"/>
</dbReference>
<dbReference type="GO" id="GO:0051119">
    <property type="term" value="F:sugar transmembrane transporter activity"/>
    <property type="evidence" value="ECO:0007669"/>
    <property type="project" value="InterPro"/>
</dbReference>
<evidence type="ECO:0000313" key="12">
    <source>
        <dbReference type="EMBL" id="KAB0794836.1"/>
    </source>
</evidence>
<evidence type="ECO:0000256" key="9">
    <source>
        <dbReference type="SAM" id="Phobius"/>
    </source>
</evidence>
<feature type="transmembrane region" description="Helical" evidence="9">
    <location>
        <begin position="60"/>
        <end position="82"/>
    </location>
</feature>
<dbReference type="SUPFAM" id="SSF103473">
    <property type="entry name" value="MFS general substrate transporter"/>
    <property type="match status" value="1"/>
</dbReference>
<feature type="domain" description="Major facilitator superfamily (MFS) profile" evidence="10">
    <location>
        <begin position="21"/>
        <end position="447"/>
    </location>
</feature>
<dbReference type="PROSITE" id="PS50850">
    <property type="entry name" value="MFS"/>
    <property type="match status" value="1"/>
</dbReference>
<dbReference type="EMBL" id="GEZM01087689">
    <property type="protein sequence ID" value="JAV58533.1"/>
    <property type="molecule type" value="Transcribed_RNA"/>
</dbReference>
<feature type="transmembrane region" description="Helical" evidence="9">
    <location>
        <begin position="356"/>
        <end position="380"/>
    </location>
</feature>
<evidence type="ECO:0000256" key="3">
    <source>
        <dbReference type="ARBA" id="ARBA00022692"/>
    </source>
</evidence>
<organism evidence="11">
    <name type="scientific">Photinus pyralis</name>
    <name type="common">Common eastern firefly</name>
    <name type="synonym">Lampyris pyralis</name>
    <dbReference type="NCBI Taxonomy" id="7054"/>
    <lineage>
        <taxon>Eukaryota</taxon>
        <taxon>Metazoa</taxon>
        <taxon>Ecdysozoa</taxon>
        <taxon>Arthropoda</taxon>
        <taxon>Hexapoda</taxon>
        <taxon>Insecta</taxon>
        <taxon>Pterygota</taxon>
        <taxon>Neoptera</taxon>
        <taxon>Endopterygota</taxon>
        <taxon>Coleoptera</taxon>
        <taxon>Polyphaga</taxon>
        <taxon>Elateriformia</taxon>
        <taxon>Elateroidea</taxon>
        <taxon>Lampyridae</taxon>
        <taxon>Lampyrinae</taxon>
        <taxon>Photinus</taxon>
    </lineage>
</organism>
<feature type="transmembrane region" description="Helical" evidence="9">
    <location>
        <begin position="291"/>
        <end position="315"/>
    </location>
</feature>
<keyword evidence="3 9" id="KW-0812">Transmembrane</keyword>
<comment type="similarity">
    <text evidence="7">Belongs to the major facilitator superfamily. Sugar transporter (TC 2.A.1.1) family. Trehalose transporter subfamily.</text>
</comment>
<evidence type="ECO:0000256" key="6">
    <source>
        <dbReference type="ARBA" id="ARBA00023180"/>
    </source>
</evidence>
<evidence type="ECO:0000256" key="5">
    <source>
        <dbReference type="ARBA" id="ARBA00023136"/>
    </source>
</evidence>
<keyword evidence="8" id="KW-0813">Transport</keyword>
<dbReference type="InterPro" id="IPR050549">
    <property type="entry name" value="MFS_Trehalose_Transporter"/>
</dbReference>
<dbReference type="Pfam" id="PF00083">
    <property type="entry name" value="Sugar_tr"/>
    <property type="match status" value="1"/>
</dbReference>
<dbReference type="Proteomes" id="UP000327044">
    <property type="component" value="Unassembled WGS sequence"/>
</dbReference>
<feature type="transmembrane region" description="Helical" evidence="9">
    <location>
        <begin position="257"/>
        <end position="279"/>
    </location>
</feature>
<dbReference type="InterPro" id="IPR005829">
    <property type="entry name" value="Sugar_transporter_CS"/>
</dbReference>
<feature type="transmembrane region" description="Helical" evidence="9">
    <location>
        <begin position="419"/>
        <end position="443"/>
    </location>
</feature>
<feature type="transmembrane region" description="Helical" evidence="9">
    <location>
        <begin position="147"/>
        <end position="167"/>
    </location>
</feature>
<evidence type="ECO:0000259" key="10">
    <source>
        <dbReference type="PROSITE" id="PS50850"/>
    </source>
</evidence>
<dbReference type="CDD" id="cd17358">
    <property type="entry name" value="MFS_GLUT6_8_Class3_like"/>
    <property type="match status" value="1"/>
</dbReference>
<dbReference type="PANTHER" id="PTHR48021:SF1">
    <property type="entry name" value="GH07001P-RELATED"/>
    <property type="match status" value="1"/>
</dbReference>
<dbReference type="InterPro" id="IPR020846">
    <property type="entry name" value="MFS_dom"/>
</dbReference>
<protein>
    <recommendedName>
        <fullName evidence="10">Major facilitator superfamily (MFS) profile domain-containing protein</fullName>
    </recommendedName>
</protein>
<evidence type="ECO:0000256" key="8">
    <source>
        <dbReference type="RuleBase" id="RU003346"/>
    </source>
</evidence>
<keyword evidence="6" id="KW-0325">Glycoprotein</keyword>
<dbReference type="InterPro" id="IPR036259">
    <property type="entry name" value="MFS_trans_sf"/>
</dbReference>
<dbReference type="NCBIfam" id="TIGR00879">
    <property type="entry name" value="SP"/>
    <property type="match status" value="1"/>
</dbReference>
<dbReference type="EMBL" id="VVIM01000008">
    <property type="protein sequence ID" value="KAB0794836.1"/>
    <property type="molecule type" value="Genomic_DNA"/>
</dbReference>
<comment type="subcellular location">
    <subcellularLocation>
        <location evidence="1">Cell membrane</location>
        <topology evidence="1">Multi-pass membrane protein</topology>
    </subcellularLocation>
</comment>
<dbReference type="PRINTS" id="PR00171">
    <property type="entry name" value="SUGRTRNSPORT"/>
</dbReference>
<dbReference type="InterPro" id="IPR005828">
    <property type="entry name" value="MFS_sugar_transport-like"/>
</dbReference>
<evidence type="ECO:0000256" key="2">
    <source>
        <dbReference type="ARBA" id="ARBA00022475"/>
    </source>
</evidence>
<evidence type="ECO:0000256" key="7">
    <source>
        <dbReference type="ARBA" id="ARBA00024348"/>
    </source>
</evidence>
<dbReference type="InParanoid" id="A0A1Y1KAM2"/>